<keyword evidence="2" id="KW-1185">Reference proteome</keyword>
<dbReference type="EMBL" id="FJVC01000118">
    <property type="protein sequence ID" value="CZT43272.1"/>
    <property type="molecule type" value="Genomic_DNA"/>
</dbReference>
<accession>A0A1E1M2D4</accession>
<dbReference type="AlphaFoldDB" id="A0A1E1M2D4"/>
<proteinExistence type="predicted"/>
<protein>
    <submittedName>
        <fullName evidence="1">Uncharacterized protein</fullName>
    </submittedName>
</protein>
<sequence length="80" mass="9369">MLCESCMLGVRVGMLCLRLFGREARKRNSETWAWVYGIGRCLCYGVARTLCWSIRFGIWDLGSRWVWERKHGKRKATAPE</sequence>
<organism evidence="1 2">
    <name type="scientific">Rhynchosporium secalis</name>
    <name type="common">Barley scald fungus</name>
    <dbReference type="NCBI Taxonomy" id="38038"/>
    <lineage>
        <taxon>Eukaryota</taxon>
        <taxon>Fungi</taxon>
        <taxon>Dikarya</taxon>
        <taxon>Ascomycota</taxon>
        <taxon>Pezizomycotina</taxon>
        <taxon>Leotiomycetes</taxon>
        <taxon>Helotiales</taxon>
        <taxon>Ploettnerulaceae</taxon>
        <taxon>Rhynchosporium</taxon>
    </lineage>
</organism>
<evidence type="ECO:0000313" key="2">
    <source>
        <dbReference type="Proteomes" id="UP000177625"/>
    </source>
</evidence>
<reference evidence="2" key="1">
    <citation type="submission" date="2016-03" db="EMBL/GenBank/DDBJ databases">
        <authorList>
            <person name="Guldener U."/>
        </authorList>
    </citation>
    <scope>NUCLEOTIDE SEQUENCE [LARGE SCALE GENOMIC DNA]</scope>
</reference>
<evidence type="ECO:0000313" key="1">
    <source>
        <dbReference type="EMBL" id="CZT43272.1"/>
    </source>
</evidence>
<name>A0A1E1M2D4_RHYSE</name>
<gene>
    <name evidence="1" type="ORF">RSE6_03281</name>
</gene>
<dbReference type="Proteomes" id="UP000177625">
    <property type="component" value="Unassembled WGS sequence"/>
</dbReference>